<evidence type="ECO:0000256" key="8">
    <source>
        <dbReference type="ARBA" id="ARBA00022918"/>
    </source>
</evidence>
<evidence type="ECO:0000256" key="1">
    <source>
        <dbReference type="ARBA" id="ARBA00012493"/>
    </source>
</evidence>
<dbReference type="GO" id="GO:0008233">
    <property type="term" value="F:peptidase activity"/>
    <property type="evidence" value="ECO:0007669"/>
    <property type="project" value="UniProtKB-KW"/>
</dbReference>
<dbReference type="SUPFAM" id="SSF56672">
    <property type="entry name" value="DNA/RNA polymerases"/>
    <property type="match status" value="1"/>
</dbReference>
<dbReference type="PROSITE" id="PS50878">
    <property type="entry name" value="RT_POL"/>
    <property type="match status" value="1"/>
</dbReference>
<evidence type="ECO:0000256" key="7">
    <source>
        <dbReference type="ARBA" id="ARBA00022801"/>
    </source>
</evidence>
<evidence type="ECO:0000256" key="10">
    <source>
        <dbReference type="SAM" id="MobiDB-lite"/>
    </source>
</evidence>
<dbReference type="FunFam" id="3.10.10.10:FF:000007">
    <property type="entry name" value="Retrovirus-related Pol polyprotein from transposon 17.6-like Protein"/>
    <property type="match status" value="1"/>
</dbReference>
<proteinExistence type="predicted"/>
<dbReference type="GO" id="GO:0042575">
    <property type="term" value="C:DNA polymerase complex"/>
    <property type="evidence" value="ECO:0007669"/>
    <property type="project" value="UniProtKB-ARBA"/>
</dbReference>
<dbReference type="Pfam" id="PF00665">
    <property type="entry name" value="rve"/>
    <property type="match status" value="1"/>
</dbReference>
<dbReference type="InterPro" id="IPR043502">
    <property type="entry name" value="DNA/RNA_pol_sf"/>
</dbReference>
<gene>
    <name evidence="13" type="ORF">QR680_009307</name>
</gene>
<accession>A0AA39M9P4</accession>
<dbReference type="InterPro" id="IPR000477">
    <property type="entry name" value="RT_dom"/>
</dbReference>
<dbReference type="FunFam" id="1.10.340.70:FF:000001">
    <property type="entry name" value="Retrovirus-related Pol polyprotein from transposon gypsy-like Protein"/>
    <property type="match status" value="1"/>
</dbReference>
<dbReference type="EMBL" id="JAUCMV010000001">
    <property type="protein sequence ID" value="KAK0425660.1"/>
    <property type="molecule type" value="Genomic_DNA"/>
</dbReference>
<dbReference type="InterPro" id="IPR043128">
    <property type="entry name" value="Rev_trsase/Diguanyl_cyclase"/>
</dbReference>
<dbReference type="CDD" id="cd01647">
    <property type="entry name" value="RT_LTR"/>
    <property type="match status" value="1"/>
</dbReference>
<dbReference type="GO" id="GO:0004519">
    <property type="term" value="F:endonuclease activity"/>
    <property type="evidence" value="ECO:0007669"/>
    <property type="project" value="UniProtKB-KW"/>
</dbReference>
<dbReference type="Gene3D" id="3.30.70.270">
    <property type="match status" value="2"/>
</dbReference>
<dbReference type="InterPro" id="IPR050951">
    <property type="entry name" value="Retrovirus_Pol_polyprotein"/>
</dbReference>
<dbReference type="PANTHER" id="PTHR37984:SF5">
    <property type="entry name" value="PROTEIN NYNRIN-LIKE"/>
    <property type="match status" value="1"/>
</dbReference>
<dbReference type="AlphaFoldDB" id="A0AA39M9P4"/>
<evidence type="ECO:0000313" key="13">
    <source>
        <dbReference type="EMBL" id="KAK0425660.1"/>
    </source>
</evidence>
<dbReference type="InterPro" id="IPR036397">
    <property type="entry name" value="RNaseH_sf"/>
</dbReference>
<dbReference type="InterPro" id="IPR001584">
    <property type="entry name" value="Integrase_cat-core"/>
</dbReference>
<keyword evidence="3" id="KW-0808">Transferase</keyword>
<feature type="domain" description="Integrase catalytic" evidence="12">
    <location>
        <begin position="645"/>
        <end position="808"/>
    </location>
</feature>
<dbReference type="PANTHER" id="PTHR37984">
    <property type="entry name" value="PROTEIN CBG26694"/>
    <property type="match status" value="1"/>
</dbReference>
<keyword evidence="9" id="KW-0511">Multifunctional enzyme</keyword>
<evidence type="ECO:0000259" key="11">
    <source>
        <dbReference type="PROSITE" id="PS50878"/>
    </source>
</evidence>
<keyword evidence="6" id="KW-0255">Endonuclease</keyword>
<name>A0AA39M9P4_9BILA</name>
<keyword evidence="2" id="KW-0645">Protease</keyword>
<evidence type="ECO:0000256" key="9">
    <source>
        <dbReference type="ARBA" id="ARBA00023268"/>
    </source>
</evidence>
<reference evidence="13" key="1">
    <citation type="submission" date="2023-06" db="EMBL/GenBank/DDBJ databases">
        <title>Genomic analysis of the entomopathogenic nematode Steinernema hermaphroditum.</title>
        <authorList>
            <person name="Schwarz E.M."/>
            <person name="Heppert J.K."/>
            <person name="Baniya A."/>
            <person name="Schwartz H.T."/>
            <person name="Tan C.-H."/>
            <person name="Antoshechkin I."/>
            <person name="Sternberg P.W."/>
            <person name="Goodrich-Blair H."/>
            <person name="Dillman A.R."/>
        </authorList>
    </citation>
    <scope>NUCLEOTIDE SEQUENCE</scope>
    <source>
        <strain evidence="13">PS9179</strain>
        <tissue evidence="13">Whole animal</tissue>
    </source>
</reference>
<keyword evidence="14" id="KW-1185">Reference proteome</keyword>
<dbReference type="PROSITE" id="PS50994">
    <property type="entry name" value="INTEGRASE"/>
    <property type="match status" value="1"/>
</dbReference>
<dbReference type="InterPro" id="IPR012337">
    <property type="entry name" value="RNaseH-like_sf"/>
</dbReference>
<evidence type="ECO:0000256" key="6">
    <source>
        <dbReference type="ARBA" id="ARBA00022759"/>
    </source>
</evidence>
<evidence type="ECO:0000259" key="12">
    <source>
        <dbReference type="PROSITE" id="PS50994"/>
    </source>
</evidence>
<organism evidence="13 14">
    <name type="scientific">Steinernema hermaphroditum</name>
    <dbReference type="NCBI Taxonomy" id="289476"/>
    <lineage>
        <taxon>Eukaryota</taxon>
        <taxon>Metazoa</taxon>
        <taxon>Ecdysozoa</taxon>
        <taxon>Nematoda</taxon>
        <taxon>Chromadorea</taxon>
        <taxon>Rhabditida</taxon>
        <taxon>Tylenchina</taxon>
        <taxon>Panagrolaimomorpha</taxon>
        <taxon>Strongyloidoidea</taxon>
        <taxon>Steinernematidae</taxon>
        <taxon>Steinernema</taxon>
    </lineage>
</organism>
<protein>
    <recommendedName>
        <fullName evidence="1">RNA-directed DNA polymerase</fullName>
        <ecNumber evidence="1">2.7.7.49</ecNumber>
    </recommendedName>
</protein>
<dbReference type="GO" id="GO:0003676">
    <property type="term" value="F:nucleic acid binding"/>
    <property type="evidence" value="ECO:0007669"/>
    <property type="project" value="InterPro"/>
</dbReference>
<evidence type="ECO:0000313" key="14">
    <source>
        <dbReference type="Proteomes" id="UP001175271"/>
    </source>
</evidence>
<dbReference type="FunFam" id="3.30.70.270:FF:000020">
    <property type="entry name" value="Transposon Tf2-6 polyprotein-like Protein"/>
    <property type="match status" value="1"/>
</dbReference>
<dbReference type="Proteomes" id="UP001175271">
    <property type="component" value="Unassembled WGS sequence"/>
</dbReference>
<evidence type="ECO:0000256" key="5">
    <source>
        <dbReference type="ARBA" id="ARBA00022722"/>
    </source>
</evidence>
<dbReference type="CDD" id="cd09274">
    <property type="entry name" value="RNase_HI_RT_Ty3"/>
    <property type="match status" value="1"/>
</dbReference>
<keyword evidence="7" id="KW-0378">Hydrolase</keyword>
<dbReference type="GO" id="GO:0015074">
    <property type="term" value="P:DNA integration"/>
    <property type="evidence" value="ECO:0007669"/>
    <property type="project" value="InterPro"/>
</dbReference>
<dbReference type="Gene3D" id="3.30.420.10">
    <property type="entry name" value="Ribonuclease H-like superfamily/Ribonuclease H"/>
    <property type="match status" value="1"/>
</dbReference>
<evidence type="ECO:0000256" key="2">
    <source>
        <dbReference type="ARBA" id="ARBA00022670"/>
    </source>
</evidence>
<keyword evidence="8" id="KW-0695">RNA-directed DNA polymerase</keyword>
<comment type="caution">
    <text evidence="13">The sequence shown here is derived from an EMBL/GenBank/DDBJ whole genome shotgun (WGS) entry which is preliminary data.</text>
</comment>
<dbReference type="InterPro" id="IPR041588">
    <property type="entry name" value="Integrase_H2C2"/>
</dbReference>
<dbReference type="Pfam" id="PF00078">
    <property type="entry name" value="RVT_1"/>
    <property type="match status" value="1"/>
</dbReference>
<sequence>MPFTMMEGTPIDFAPNERINELLQQVQSASAGMNENLWTAVAELVTEFAGSFAISDSELAQTDLVTHKIDTESNAPIKGKARQIPYPMKEKVMEMVQQYLRQGIIRRSHSPWASPLVLVRKKDGSIRMCVDYRKLNAVTVKDAYPTPHIYNLLSSFHNRRVFTTFDLHSGYWQIRMEADSIEKTAFSSPCGLYEFTVMPFGLTNAVATFQRFIGSLFHDVLNRFVFVYIDDILVASESWEEHVEHLRLVLTRISEAGLRLKAKKCRFARQEVPFLGHLLTTDGVRIDPDKVAPIRAYPIPTNVTELQRFIGLASYNRKFVFGFAKIAGPLFAATKKGTIFSWGDDQQKALDTLKTKLCDEVTLKFPDYKAAELDEKRRFIIMTDASTDGLGGVFCQPDEQHHLRPIHFVSRRCSEAERKYSATDLEALAIYFAISKLRQYIIDASRTITVLTDHRPLEGMFRKGISDNKRTNRILAELIPHYRLEIKYLEGKKNVIADALSRAIRKASAPAPNTVYALQYTEEEWKEALGEDPQLERLRSSLCPAANRTVTADSLAEAKAFCTDKGILYYVDDKGKRYKVVPAKFRIAILRDIHAGPLGVHASAPKLYELLSREYYWPNARTDCEKVCMECEVCGLNRVARNTTQPLEPIVSSRAMELVCIDLLKIGPSRNGNLYIAVMTDHFSKYLVATPIPDKSAATVAKAITTDWILQFGPPTRIHSDQGTEFCNSVLDFLCESFGIIRSTTSAYHPQCNGVTERVNRDLIAMLRKSPISKFDWDDRLPFAVYAHNVMVHRSTKCSPYALVYGREPSIPVIIRGQNAVNPAYTVDVDTYRCLLEEQISLLSAEENQHLTTARYRMKDGHDRAHRAKNRDFALGDFVYVKRPGKQIRRAKCAKIDPVNEGPFEIIELLRSAAVLRRPNGKKETIRLDRLTKATVSRPVSTPVRVSTVISSCISELTMCVNGDCDACLFPGLDYDEEDGTERMVEEQEDDTAKNPQPSTPKVVVPAAPPTKETAPLKPTGTATDQTPKRPTRKRTNRQEAP</sequence>
<evidence type="ECO:0000256" key="4">
    <source>
        <dbReference type="ARBA" id="ARBA00022695"/>
    </source>
</evidence>
<dbReference type="SUPFAM" id="SSF53098">
    <property type="entry name" value="Ribonuclease H-like"/>
    <property type="match status" value="1"/>
</dbReference>
<dbReference type="Gene3D" id="1.10.340.70">
    <property type="match status" value="1"/>
</dbReference>
<dbReference type="GO" id="GO:0006508">
    <property type="term" value="P:proteolysis"/>
    <property type="evidence" value="ECO:0007669"/>
    <property type="project" value="UniProtKB-KW"/>
</dbReference>
<dbReference type="EC" id="2.7.7.49" evidence="1"/>
<feature type="compositionally biased region" description="Low complexity" evidence="10">
    <location>
        <begin position="1000"/>
        <end position="1019"/>
    </location>
</feature>
<dbReference type="Pfam" id="PF17919">
    <property type="entry name" value="RT_RNaseH_2"/>
    <property type="match status" value="1"/>
</dbReference>
<keyword evidence="5" id="KW-0540">Nuclease</keyword>
<dbReference type="GO" id="GO:0003964">
    <property type="term" value="F:RNA-directed DNA polymerase activity"/>
    <property type="evidence" value="ECO:0007669"/>
    <property type="project" value="UniProtKB-KW"/>
</dbReference>
<dbReference type="FunFam" id="3.30.420.10:FF:000032">
    <property type="entry name" value="Retrovirus-related Pol polyprotein from transposon 297-like Protein"/>
    <property type="match status" value="1"/>
</dbReference>
<keyword evidence="4" id="KW-0548">Nucleotidyltransferase</keyword>
<evidence type="ECO:0000256" key="3">
    <source>
        <dbReference type="ARBA" id="ARBA00022679"/>
    </source>
</evidence>
<feature type="region of interest" description="Disordered" evidence="10">
    <location>
        <begin position="980"/>
        <end position="1042"/>
    </location>
</feature>
<dbReference type="InterPro" id="IPR041577">
    <property type="entry name" value="RT_RNaseH_2"/>
</dbReference>
<feature type="domain" description="Reverse transcriptase" evidence="11">
    <location>
        <begin position="100"/>
        <end position="279"/>
    </location>
</feature>
<dbReference type="FunFam" id="3.10.20.370:FF:000001">
    <property type="entry name" value="Retrovirus-related Pol polyprotein from transposon 17.6-like protein"/>
    <property type="match status" value="1"/>
</dbReference>
<dbReference type="Gene3D" id="3.10.10.10">
    <property type="entry name" value="HIV Type 1 Reverse Transcriptase, subunit A, domain 1"/>
    <property type="match status" value="1"/>
</dbReference>
<dbReference type="Pfam" id="PF17921">
    <property type="entry name" value="Integrase_H2C2"/>
    <property type="match status" value="1"/>
</dbReference>